<organism evidence="8 9">
    <name type="scientific">Candidatus Doudnabacteria bacterium CG10_big_fil_rev_8_21_14_0_10_41_10</name>
    <dbReference type="NCBI Taxonomy" id="1974551"/>
    <lineage>
        <taxon>Bacteria</taxon>
        <taxon>Candidatus Doudnaibacteriota</taxon>
    </lineage>
</organism>
<keyword evidence="5 6" id="KW-0687">Ribonucleoprotein</keyword>
<evidence type="ECO:0000256" key="3">
    <source>
        <dbReference type="ARBA" id="ARBA00022884"/>
    </source>
</evidence>
<proteinExistence type="inferred from homology"/>
<dbReference type="CDD" id="cd14869">
    <property type="entry name" value="uS7_Bacteria"/>
    <property type="match status" value="1"/>
</dbReference>
<gene>
    <name evidence="6" type="primary">rpsG</name>
    <name evidence="8" type="ORF">COT91_04010</name>
</gene>
<keyword evidence="2 6" id="KW-0699">rRNA-binding</keyword>
<dbReference type="InterPro" id="IPR023798">
    <property type="entry name" value="Ribosomal_uS7_dom"/>
</dbReference>
<dbReference type="NCBIfam" id="TIGR01029">
    <property type="entry name" value="rpsG_bact"/>
    <property type="match status" value="1"/>
</dbReference>
<dbReference type="PIRSF" id="PIRSF002122">
    <property type="entry name" value="RPS7p_RPS7a_RPS5e_RPS7o"/>
    <property type="match status" value="1"/>
</dbReference>
<dbReference type="GO" id="GO:0019843">
    <property type="term" value="F:rRNA binding"/>
    <property type="evidence" value="ECO:0007669"/>
    <property type="project" value="UniProtKB-UniRule"/>
</dbReference>
<dbReference type="Pfam" id="PF00177">
    <property type="entry name" value="Ribosomal_S7"/>
    <property type="match status" value="1"/>
</dbReference>
<dbReference type="GO" id="GO:0015935">
    <property type="term" value="C:small ribosomal subunit"/>
    <property type="evidence" value="ECO:0007669"/>
    <property type="project" value="InterPro"/>
</dbReference>
<dbReference type="AlphaFoldDB" id="A0A2H0VCU7"/>
<comment type="subunit">
    <text evidence="6">Part of the 30S ribosomal subunit. Contacts proteins S9 and S11.</text>
</comment>
<evidence type="ECO:0000256" key="1">
    <source>
        <dbReference type="ARBA" id="ARBA00007151"/>
    </source>
</evidence>
<dbReference type="Gene3D" id="1.10.455.10">
    <property type="entry name" value="Ribosomal protein S7 domain"/>
    <property type="match status" value="1"/>
</dbReference>
<evidence type="ECO:0000259" key="7">
    <source>
        <dbReference type="Pfam" id="PF00177"/>
    </source>
</evidence>
<dbReference type="GO" id="GO:0000049">
    <property type="term" value="F:tRNA binding"/>
    <property type="evidence" value="ECO:0007669"/>
    <property type="project" value="UniProtKB-UniRule"/>
</dbReference>
<dbReference type="FunFam" id="1.10.455.10:FF:000001">
    <property type="entry name" value="30S ribosomal protein S7"/>
    <property type="match status" value="1"/>
</dbReference>
<comment type="function">
    <text evidence="6">One of the primary rRNA binding proteins, it binds directly to 16S rRNA where it nucleates assembly of the head domain of the 30S subunit. Is located at the subunit interface close to the decoding center, probably blocks exit of the E-site tRNA.</text>
</comment>
<dbReference type="GO" id="GO:0006412">
    <property type="term" value="P:translation"/>
    <property type="evidence" value="ECO:0007669"/>
    <property type="project" value="UniProtKB-UniRule"/>
</dbReference>
<keyword evidence="4 6" id="KW-0689">Ribosomal protein</keyword>
<accession>A0A2H0VCU7</accession>
<evidence type="ECO:0000256" key="5">
    <source>
        <dbReference type="ARBA" id="ARBA00023274"/>
    </source>
</evidence>
<dbReference type="InterPro" id="IPR036823">
    <property type="entry name" value="Ribosomal_uS7_dom_sf"/>
</dbReference>
<dbReference type="InterPro" id="IPR000235">
    <property type="entry name" value="Ribosomal_uS7"/>
</dbReference>
<reference evidence="9" key="1">
    <citation type="submission" date="2017-09" db="EMBL/GenBank/DDBJ databases">
        <title>Depth-based differentiation of microbial function through sediment-hosted aquifers and enrichment of novel symbionts in the deep terrestrial subsurface.</title>
        <authorList>
            <person name="Probst A.J."/>
            <person name="Ladd B."/>
            <person name="Jarett J.K."/>
            <person name="Geller-Mcgrath D.E."/>
            <person name="Sieber C.M.K."/>
            <person name="Emerson J.B."/>
            <person name="Anantharaman K."/>
            <person name="Thomas B.C."/>
            <person name="Malmstrom R."/>
            <person name="Stieglmeier M."/>
            <person name="Klingl A."/>
            <person name="Woyke T."/>
            <person name="Ryan C.M."/>
            <person name="Banfield J.F."/>
        </authorList>
    </citation>
    <scope>NUCLEOTIDE SEQUENCE [LARGE SCALE GENOMIC DNA]</scope>
</reference>
<sequence>MPRKARSYKRHKIAPDPRYNNVKVAKLINYIMERGKKSVAQKIVYTSFDYIKEKMKTEPRQIFDAALKNISPLVEIKGRRVGGANYQVPMEVFEPRRTTLGMRWLITAARSKKGKPMHVRLAEELMEAYNKQGAAFKKKEDTHRMAEANKAFAHFARFGKKKK</sequence>
<protein>
    <recommendedName>
        <fullName evidence="6">Small ribosomal subunit protein uS7</fullName>
    </recommendedName>
</protein>
<evidence type="ECO:0000313" key="8">
    <source>
        <dbReference type="EMBL" id="PIR96915.1"/>
    </source>
</evidence>
<comment type="similarity">
    <text evidence="1 6">Belongs to the universal ribosomal protein uS7 family.</text>
</comment>
<evidence type="ECO:0000256" key="4">
    <source>
        <dbReference type="ARBA" id="ARBA00022980"/>
    </source>
</evidence>
<evidence type="ECO:0000256" key="2">
    <source>
        <dbReference type="ARBA" id="ARBA00022730"/>
    </source>
</evidence>
<dbReference type="SUPFAM" id="SSF47973">
    <property type="entry name" value="Ribosomal protein S7"/>
    <property type="match status" value="1"/>
</dbReference>
<dbReference type="InterPro" id="IPR005717">
    <property type="entry name" value="Ribosomal_uS7_bac/org-type"/>
</dbReference>
<name>A0A2H0VCU7_9BACT</name>
<comment type="caution">
    <text evidence="8">The sequence shown here is derived from an EMBL/GenBank/DDBJ whole genome shotgun (WGS) entry which is preliminary data.</text>
</comment>
<evidence type="ECO:0000313" key="9">
    <source>
        <dbReference type="Proteomes" id="UP000230557"/>
    </source>
</evidence>
<keyword evidence="6" id="KW-0820">tRNA-binding</keyword>
<dbReference type="HAMAP" id="MF_00480_B">
    <property type="entry name" value="Ribosomal_uS7_B"/>
    <property type="match status" value="1"/>
</dbReference>
<feature type="domain" description="Small ribosomal subunit protein uS7" evidence="7">
    <location>
        <begin position="6"/>
        <end position="150"/>
    </location>
</feature>
<dbReference type="EMBL" id="PFAJ01000053">
    <property type="protein sequence ID" value="PIR96915.1"/>
    <property type="molecule type" value="Genomic_DNA"/>
</dbReference>
<keyword evidence="3 6" id="KW-0694">RNA-binding</keyword>
<dbReference type="GO" id="GO:0003735">
    <property type="term" value="F:structural constituent of ribosome"/>
    <property type="evidence" value="ECO:0007669"/>
    <property type="project" value="InterPro"/>
</dbReference>
<evidence type="ECO:0000256" key="6">
    <source>
        <dbReference type="HAMAP-Rule" id="MF_00480"/>
    </source>
</evidence>
<dbReference type="Proteomes" id="UP000230557">
    <property type="component" value="Unassembled WGS sequence"/>
</dbReference>
<dbReference type="PANTHER" id="PTHR11205">
    <property type="entry name" value="RIBOSOMAL PROTEIN S7"/>
    <property type="match status" value="1"/>
</dbReference>